<dbReference type="InterPro" id="IPR001789">
    <property type="entry name" value="Sig_transdc_resp-reg_receiver"/>
</dbReference>
<dbReference type="SMART" id="SM00448">
    <property type="entry name" value="REC"/>
    <property type="match status" value="1"/>
</dbReference>
<feature type="domain" description="Response regulatory" evidence="10">
    <location>
        <begin position="3"/>
        <end position="119"/>
    </location>
</feature>
<accession>A0A9D1RG67</accession>
<evidence type="ECO:0000256" key="1">
    <source>
        <dbReference type="ARBA" id="ARBA00018672"/>
    </source>
</evidence>
<evidence type="ECO:0000256" key="6">
    <source>
        <dbReference type="ARBA" id="ARBA00023163"/>
    </source>
</evidence>
<dbReference type="Gene3D" id="1.10.10.10">
    <property type="entry name" value="Winged helix-like DNA-binding domain superfamily/Winged helix DNA-binding domain"/>
    <property type="match status" value="1"/>
</dbReference>
<name>A0A9D1RG67_9FIRM</name>
<dbReference type="PANTHER" id="PTHR48111">
    <property type="entry name" value="REGULATOR OF RPOS"/>
    <property type="match status" value="1"/>
</dbReference>
<gene>
    <name evidence="12" type="ORF">IAA48_08400</name>
</gene>
<dbReference type="Gene3D" id="3.40.50.2300">
    <property type="match status" value="1"/>
</dbReference>
<dbReference type="PROSITE" id="PS51755">
    <property type="entry name" value="OMPR_PHOB"/>
    <property type="match status" value="1"/>
</dbReference>
<dbReference type="SUPFAM" id="SSF46894">
    <property type="entry name" value="C-terminal effector domain of the bipartite response regulators"/>
    <property type="match status" value="1"/>
</dbReference>
<evidence type="ECO:0000256" key="3">
    <source>
        <dbReference type="ARBA" id="ARBA00023012"/>
    </source>
</evidence>
<dbReference type="InterPro" id="IPR001867">
    <property type="entry name" value="OmpR/PhoB-type_DNA-bd"/>
</dbReference>
<dbReference type="InterPro" id="IPR039420">
    <property type="entry name" value="WalR-like"/>
</dbReference>
<dbReference type="GO" id="GO:0000156">
    <property type="term" value="F:phosphorelay response regulator activity"/>
    <property type="evidence" value="ECO:0007669"/>
    <property type="project" value="TreeGrafter"/>
</dbReference>
<dbReference type="SMART" id="SM00862">
    <property type="entry name" value="Trans_reg_C"/>
    <property type="match status" value="1"/>
</dbReference>
<evidence type="ECO:0000256" key="4">
    <source>
        <dbReference type="ARBA" id="ARBA00023015"/>
    </source>
</evidence>
<dbReference type="SUPFAM" id="SSF52172">
    <property type="entry name" value="CheY-like"/>
    <property type="match status" value="1"/>
</dbReference>
<dbReference type="PANTHER" id="PTHR48111:SF1">
    <property type="entry name" value="TWO-COMPONENT RESPONSE REGULATOR ORR33"/>
    <property type="match status" value="1"/>
</dbReference>
<evidence type="ECO:0000259" key="10">
    <source>
        <dbReference type="PROSITE" id="PS50110"/>
    </source>
</evidence>
<dbReference type="GO" id="GO:0005829">
    <property type="term" value="C:cytosol"/>
    <property type="evidence" value="ECO:0007669"/>
    <property type="project" value="TreeGrafter"/>
</dbReference>
<dbReference type="Proteomes" id="UP000824205">
    <property type="component" value="Unassembled WGS sequence"/>
</dbReference>
<feature type="DNA-binding region" description="OmpR/PhoB-type" evidence="9">
    <location>
        <begin position="128"/>
        <end position="224"/>
    </location>
</feature>
<dbReference type="AlphaFoldDB" id="A0A9D1RG67"/>
<evidence type="ECO:0000313" key="13">
    <source>
        <dbReference type="Proteomes" id="UP000824205"/>
    </source>
</evidence>
<organism evidence="12 13">
    <name type="scientific">Candidatus Eubacterium faecipullorum</name>
    <dbReference type="NCBI Taxonomy" id="2838571"/>
    <lineage>
        <taxon>Bacteria</taxon>
        <taxon>Bacillati</taxon>
        <taxon>Bacillota</taxon>
        <taxon>Clostridia</taxon>
        <taxon>Eubacteriales</taxon>
        <taxon>Eubacteriaceae</taxon>
        <taxon>Eubacterium</taxon>
    </lineage>
</organism>
<evidence type="ECO:0000313" key="12">
    <source>
        <dbReference type="EMBL" id="HIW86498.1"/>
    </source>
</evidence>
<protein>
    <recommendedName>
        <fullName evidence="1">Stage 0 sporulation protein A homolog</fullName>
    </recommendedName>
</protein>
<dbReference type="InterPro" id="IPR011006">
    <property type="entry name" value="CheY-like_superfamily"/>
</dbReference>
<dbReference type="InterPro" id="IPR016032">
    <property type="entry name" value="Sig_transdc_resp-reg_C-effctor"/>
</dbReference>
<feature type="domain" description="OmpR/PhoB-type" evidence="11">
    <location>
        <begin position="128"/>
        <end position="224"/>
    </location>
</feature>
<keyword evidence="4" id="KW-0805">Transcription regulation</keyword>
<evidence type="ECO:0000256" key="9">
    <source>
        <dbReference type="PROSITE-ProRule" id="PRU01091"/>
    </source>
</evidence>
<dbReference type="Pfam" id="PF00486">
    <property type="entry name" value="Trans_reg_C"/>
    <property type="match status" value="1"/>
</dbReference>
<proteinExistence type="predicted"/>
<dbReference type="EMBL" id="DXGE01000034">
    <property type="protein sequence ID" value="HIW86498.1"/>
    <property type="molecule type" value="Genomic_DNA"/>
</dbReference>
<keyword evidence="3" id="KW-0902">Two-component regulatory system</keyword>
<evidence type="ECO:0000259" key="11">
    <source>
        <dbReference type="PROSITE" id="PS51755"/>
    </source>
</evidence>
<dbReference type="GO" id="GO:0032993">
    <property type="term" value="C:protein-DNA complex"/>
    <property type="evidence" value="ECO:0007669"/>
    <property type="project" value="TreeGrafter"/>
</dbReference>
<evidence type="ECO:0000256" key="2">
    <source>
        <dbReference type="ARBA" id="ARBA00022553"/>
    </source>
</evidence>
<comment type="caution">
    <text evidence="12">The sequence shown here is derived from an EMBL/GenBank/DDBJ whole genome shotgun (WGS) entry which is preliminary data.</text>
</comment>
<reference evidence="12" key="1">
    <citation type="journal article" date="2021" name="PeerJ">
        <title>Extensive microbial diversity within the chicken gut microbiome revealed by metagenomics and culture.</title>
        <authorList>
            <person name="Gilroy R."/>
            <person name="Ravi A."/>
            <person name="Getino M."/>
            <person name="Pursley I."/>
            <person name="Horton D.L."/>
            <person name="Alikhan N.F."/>
            <person name="Baker D."/>
            <person name="Gharbi K."/>
            <person name="Hall N."/>
            <person name="Watson M."/>
            <person name="Adriaenssens E.M."/>
            <person name="Foster-Nyarko E."/>
            <person name="Jarju S."/>
            <person name="Secka A."/>
            <person name="Antonio M."/>
            <person name="Oren A."/>
            <person name="Chaudhuri R.R."/>
            <person name="La Ragione R."/>
            <person name="Hildebrand F."/>
            <person name="Pallen M.J."/>
        </authorList>
    </citation>
    <scope>NUCLEOTIDE SEQUENCE</scope>
    <source>
        <strain evidence="12">421</strain>
    </source>
</reference>
<evidence type="ECO:0000256" key="7">
    <source>
        <dbReference type="ARBA" id="ARBA00024867"/>
    </source>
</evidence>
<feature type="modified residue" description="4-aspartylphosphate" evidence="8">
    <location>
        <position position="52"/>
    </location>
</feature>
<evidence type="ECO:0000256" key="5">
    <source>
        <dbReference type="ARBA" id="ARBA00023125"/>
    </source>
</evidence>
<dbReference type="GO" id="GO:0006355">
    <property type="term" value="P:regulation of DNA-templated transcription"/>
    <property type="evidence" value="ECO:0007669"/>
    <property type="project" value="InterPro"/>
</dbReference>
<dbReference type="Gene3D" id="6.10.250.690">
    <property type="match status" value="1"/>
</dbReference>
<sequence length="224" mass="25624">MPLIYILEDDSSVRELESYALQGNGYEVRGFDNPKAFYEELKREIPDLIVIDVMLPGEDGLSITKKLRASADYKYVPIVMVTAKDSEIDAIKGLDSGADDYITKPFSVMIFLSRIKALLRRTGDRDERKTHTYESITLDDKKHKVYSFGKEVELTFKEYEILKYLILNKGIAVTREQLLNKVWGYDSESESRTVDSHILTLRKKLGESGSLIETIRHVGYKLGD</sequence>
<dbReference type="Pfam" id="PF00072">
    <property type="entry name" value="Response_reg"/>
    <property type="match status" value="1"/>
</dbReference>
<dbReference type="InterPro" id="IPR036388">
    <property type="entry name" value="WH-like_DNA-bd_sf"/>
</dbReference>
<comment type="function">
    <text evidence="7">May play the central regulatory role in sporulation. It may be an element of the effector pathway responsible for the activation of sporulation genes in response to nutritional stress. Spo0A may act in concert with spo0H (a sigma factor) to control the expression of some genes that are critical to the sporulation process.</text>
</comment>
<keyword evidence="5 9" id="KW-0238">DNA-binding</keyword>
<keyword evidence="6" id="KW-0804">Transcription</keyword>
<dbReference type="PROSITE" id="PS50110">
    <property type="entry name" value="RESPONSE_REGULATORY"/>
    <property type="match status" value="1"/>
</dbReference>
<dbReference type="GO" id="GO:0000976">
    <property type="term" value="F:transcription cis-regulatory region binding"/>
    <property type="evidence" value="ECO:0007669"/>
    <property type="project" value="TreeGrafter"/>
</dbReference>
<evidence type="ECO:0000256" key="8">
    <source>
        <dbReference type="PROSITE-ProRule" id="PRU00169"/>
    </source>
</evidence>
<reference evidence="12" key="2">
    <citation type="submission" date="2021-04" db="EMBL/GenBank/DDBJ databases">
        <authorList>
            <person name="Gilroy R."/>
        </authorList>
    </citation>
    <scope>NUCLEOTIDE SEQUENCE</scope>
    <source>
        <strain evidence="12">421</strain>
    </source>
</reference>
<dbReference type="CDD" id="cd00383">
    <property type="entry name" value="trans_reg_C"/>
    <property type="match status" value="1"/>
</dbReference>
<keyword evidence="2 8" id="KW-0597">Phosphoprotein</keyword>